<dbReference type="InterPro" id="IPR036388">
    <property type="entry name" value="WH-like_DNA-bd_sf"/>
</dbReference>
<keyword evidence="3" id="KW-0804">Transcription</keyword>
<feature type="domain" description="HTH marR-type" evidence="4">
    <location>
        <begin position="33"/>
        <end position="91"/>
    </location>
</feature>
<sequence length="173" mass="19253">MSETTPTTQPPHRDEEEVHLFVERMAMAFADVGFPRMAGRVLFTVMSADEPLTAAEIGERLGVSAAAVSGAVRYLTQFAMLVREPVKGSRRDRYRMPANPWYEATITKTGLYKNFIDIASGGVDALRGRDTPAGERVAEMRDFFLFVQEEIDALGERWRARRAATGHGDRADA</sequence>
<evidence type="ECO:0000313" key="6">
    <source>
        <dbReference type="Proteomes" id="UP000198605"/>
    </source>
</evidence>
<evidence type="ECO:0000256" key="2">
    <source>
        <dbReference type="ARBA" id="ARBA00023125"/>
    </source>
</evidence>
<gene>
    <name evidence="5" type="ORF">GA0070603_3686</name>
</gene>
<organism evidence="5 6">
    <name type="scientific">Micromonospora chersina</name>
    <dbReference type="NCBI Taxonomy" id="47854"/>
    <lineage>
        <taxon>Bacteria</taxon>
        <taxon>Bacillati</taxon>
        <taxon>Actinomycetota</taxon>
        <taxon>Actinomycetes</taxon>
        <taxon>Micromonosporales</taxon>
        <taxon>Micromonosporaceae</taxon>
        <taxon>Micromonospora</taxon>
    </lineage>
</organism>
<dbReference type="SUPFAM" id="SSF46785">
    <property type="entry name" value="Winged helix' DNA-binding domain"/>
    <property type="match status" value="1"/>
</dbReference>
<dbReference type="RefSeq" id="WP_091315491.1">
    <property type="nucleotide sequence ID" value="NZ_FMIB01000002.1"/>
</dbReference>
<dbReference type="GeneID" id="43280322"/>
<dbReference type="Gene3D" id="1.10.287.160">
    <property type="entry name" value="HR1 repeat"/>
    <property type="match status" value="1"/>
</dbReference>
<evidence type="ECO:0000313" key="5">
    <source>
        <dbReference type="EMBL" id="SCL63906.1"/>
    </source>
</evidence>
<dbReference type="InterPro" id="IPR000835">
    <property type="entry name" value="HTH_MarR-typ"/>
</dbReference>
<dbReference type="PANTHER" id="PTHR38465:SF2">
    <property type="entry name" value="HTH-TYPE TRANSCRIPTIONAL REGULATOR MMPR5"/>
    <property type="match status" value="1"/>
</dbReference>
<dbReference type="InterPro" id="IPR036390">
    <property type="entry name" value="WH_DNA-bd_sf"/>
</dbReference>
<dbReference type="Gene3D" id="1.10.10.10">
    <property type="entry name" value="Winged helix-like DNA-binding domain superfamily/Winged helix DNA-binding domain"/>
    <property type="match status" value="1"/>
</dbReference>
<dbReference type="GO" id="GO:0003677">
    <property type="term" value="F:DNA binding"/>
    <property type="evidence" value="ECO:0007669"/>
    <property type="project" value="UniProtKB-KW"/>
</dbReference>
<dbReference type="PANTHER" id="PTHR38465">
    <property type="entry name" value="HTH-TYPE TRANSCRIPTIONAL REGULATOR MJ1563-RELATED"/>
    <property type="match status" value="1"/>
</dbReference>
<dbReference type="OrthoDB" id="67158at2"/>
<accession>A0A1C6VC36</accession>
<dbReference type="Pfam" id="PF12802">
    <property type="entry name" value="MarR_2"/>
    <property type="match status" value="1"/>
</dbReference>
<keyword evidence="6" id="KW-1185">Reference proteome</keyword>
<evidence type="ECO:0000256" key="3">
    <source>
        <dbReference type="ARBA" id="ARBA00023163"/>
    </source>
</evidence>
<protein>
    <submittedName>
        <fullName evidence="5">MarR family protein</fullName>
    </submittedName>
</protein>
<dbReference type="InterPro" id="IPR052362">
    <property type="entry name" value="HTH-GbsR_regulator"/>
</dbReference>
<evidence type="ECO:0000256" key="1">
    <source>
        <dbReference type="ARBA" id="ARBA00023015"/>
    </source>
</evidence>
<keyword evidence="2" id="KW-0238">DNA-binding</keyword>
<reference evidence="6" key="1">
    <citation type="submission" date="2016-06" db="EMBL/GenBank/DDBJ databases">
        <authorList>
            <person name="Varghese N."/>
            <person name="Submissions Spin"/>
        </authorList>
    </citation>
    <scope>NUCLEOTIDE SEQUENCE [LARGE SCALE GENOMIC DNA]</scope>
    <source>
        <strain evidence="6">DSM 44151</strain>
    </source>
</reference>
<dbReference type="Proteomes" id="UP000198605">
    <property type="component" value="Unassembled WGS sequence"/>
</dbReference>
<dbReference type="EMBL" id="FMIB01000002">
    <property type="protein sequence ID" value="SCL63906.1"/>
    <property type="molecule type" value="Genomic_DNA"/>
</dbReference>
<dbReference type="GO" id="GO:0003700">
    <property type="term" value="F:DNA-binding transcription factor activity"/>
    <property type="evidence" value="ECO:0007669"/>
    <property type="project" value="InterPro"/>
</dbReference>
<dbReference type="AlphaFoldDB" id="A0A1C6VC36"/>
<proteinExistence type="predicted"/>
<evidence type="ECO:0000259" key="4">
    <source>
        <dbReference type="Pfam" id="PF12802"/>
    </source>
</evidence>
<keyword evidence="1" id="KW-0805">Transcription regulation</keyword>
<name>A0A1C6VC36_9ACTN</name>
<dbReference type="STRING" id="47854.GA0070603_3686"/>